<dbReference type="Gene3D" id="3.40.630.10">
    <property type="entry name" value="Zn peptidases"/>
    <property type="match status" value="2"/>
</dbReference>
<sequence>MLRSARGFSVRSCTRVSVVLLAMTLGATATRAHEADDSTPVTRAALPPPTIGPGLDPAVPVPARRAGLLIAADAIRGHIEILADDRFEGRETGTPGYQLAARYVAAQFRALGLEPADSSGYLQPIAFRRYSTVPSGCRLSITRAGREVTFRYREHWLASADPLREKWSVEAPMVFAGHGITAPEFGYDDYANLDVTGKIVVLLSGAPKSFPADPRAHYSSGLVRDRNAAAHGAVGIVSVRTPADELRSPWERSVRQADFSSMKWLDSGGAPTEVYPQLEFMARLSNAGGELLFEGARRTLAQVYAASDSGRAQGFPLAGTLNGRRVSALSSAASSNVVGVLPGSDPRLRGEYVVVSAHLDHLGIGAPVAGDSIHNGAYDNASGVAVMLEIARALRAGNARPKRSLVFVALTGEEKGLQGSDYFAKHPSVGEGHLVANLNLDMALFLAPLRSVVVFGGEHSSLGPVYERAARAADLEVSPDPAPEQVVFVRSDQYSFVKQGIPAAFPTAGSDGTDEGLERVREWRRTRYHSPQDDLNQNFDWPSAVRFARMNLFALWEVANAPAAPRWNAGDFFGDRFGTRK</sequence>
<dbReference type="InterPro" id="IPR046450">
    <property type="entry name" value="PA_dom_sf"/>
</dbReference>
<dbReference type="InterPro" id="IPR045175">
    <property type="entry name" value="M28_fam"/>
</dbReference>
<evidence type="ECO:0000256" key="1">
    <source>
        <dbReference type="SAM" id="MobiDB-lite"/>
    </source>
</evidence>
<dbReference type="SUPFAM" id="SSF52025">
    <property type="entry name" value="PA domain"/>
    <property type="match status" value="1"/>
</dbReference>
<dbReference type="AlphaFoldDB" id="A0A849SPW8"/>
<evidence type="ECO:0000313" key="5">
    <source>
        <dbReference type="Proteomes" id="UP000580839"/>
    </source>
</evidence>
<reference evidence="4 5" key="1">
    <citation type="submission" date="2020-04" db="EMBL/GenBank/DDBJ databases">
        <title>Metagenomic profiling of ammonia- and methane-oxidizing microorganisms in a Dutch drinking water treatment plant.</title>
        <authorList>
            <person name="Poghosyan L."/>
            <person name="Leucker S."/>
        </authorList>
    </citation>
    <scope>NUCLEOTIDE SEQUENCE [LARGE SCALE GENOMIC DNA]</scope>
    <source>
        <strain evidence="4">S-RSF-IL-03</strain>
    </source>
</reference>
<accession>A0A849SPW8</accession>
<dbReference type="InterPro" id="IPR007484">
    <property type="entry name" value="Peptidase_M28"/>
</dbReference>
<dbReference type="Pfam" id="PF04389">
    <property type="entry name" value="Peptidase_M28"/>
    <property type="match status" value="1"/>
</dbReference>
<feature type="region of interest" description="Disordered" evidence="1">
    <location>
        <begin position="31"/>
        <end position="57"/>
    </location>
</feature>
<organism evidence="4 5">
    <name type="scientific">Eiseniibacteriota bacterium</name>
    <dbReference type="NCBI Taxonomy" id="2212470"/>
    <lineage>
        <taxon>Bacteria</taxon>
        <taxon>Candidatus Eiseniibacteriota</taxon>
    </lineage>
</organism>
<name>A0A849SPW8_UNCEI</name>
<dbReference type="GO" id="GO:0006508">
    <property type="term" value="P:proteolysis"/>
    <property type="evidence" value="ECO:0007669"/>
    <property type="project" value="InterPro"/>
</dbReference>
<comment type="caution">
    <text evidence="4">The sequence shown here is derived from an EMBL/GenBank/DDBJ whole genome shotgun (WGS) entry which is preliminary data.</text>
</comment>
<feature type="signal peptide" evidence="2">
    <location>
        <begin position="1"/>
        <end position="34"/>
    </location>
</feature>
<dbReference type="SUPFAM" id="SSF53187">
    <property type="entry name" value="Zn-dependent exopeptidases"/>
    <property type="match status" value="1"/>
</dbReference>
<dbReference type="Proteomes" id="UP000580839">
    <property type="component" value="Unassembled WGS sequence"/>
</dbReference>
<keyword evidence="2" id="KW-0732">Signal</keyword>
<dbReference type="GO" id="GO:0008235">
    <property type="term" value="F:metalloexopeptidase activity"/>
    <property type="evidence" value="ECO:0007669"/>
    <property type="project" value="InterPro"/>
</dbReference>
<keyword evidence="4" id="KW-0378">Hydrolase</keyword>
<evidence type="ECO:0000259" key="3">
    <source>
        <dbReference type="Pfam" id="PF04389"/>
    </source>
</evidence>
<evidence type="ECO:0000313" key="4">
    <source>
        <dbReference type="EMBL" id="NOT33440.1"/>
    </source>
</evidence>
<dbReference type="PANTHER" id="PTHR12147:SF26">
    <property type="entry name" value="PEPTIDASE M28 DOMAIN-CONTAINING PROTEIN"/>
    <property type="match status" value="1"/>
</dbReference>
<gene>
    <name evidence="4" type="ORF">HOP12_04635</name>
</gene>
<dbReference type="CDD" id="cd04820">
    <property type="entry name" value="PA_M28_1_1"/>
    <property type="match status" value="1"/>
</dbReference>
<feature type="chain" id="PRO_5032398285" evidence="2">
    <location>
        <begin position="35"/>
        <end position="581"/>
    </location>
</feature>
<dbReference type="Gene3D" id="3.50.30.30">
    <property type="match status" value="1"/>
</dbReference>
<evidence type="ECO:0000256" key="2">
    <source>
        <dbReference type="SAM" id="SignalP"/>
    </source>
</evidence>
<proteinExistence type="predicted"/>
<dbReference type="EMBL" id="JABFRW010000051">
    <property type="protein sequence ID" value="NOT33440.1"/>
    <property type="molecule type" value="Genomic_DNA"/>
</dbReference>
<dbReference type="PANTHER" id="PTHR12147">
    <property type="entry name" value="METALLOPEPTIDASE M28 FAMILY MEMBER"/>
    <property type="match status" value="1"/>
</dbReference>
<feature type="domain" description="Peptidase M28" evidence="3">
    <location>
        <begin position="336"/>
        <end position="552"/>
    </location>
</feature>
<protein>
    <submittedName>
        <fullName evidence="4">M20/M25/M40 family metallo-hydrolase</fullName>
    </submittedName>
</protein>